<comment type="caution">
    <text evidence="8">The sequence shown here is derived from an EMBL/GenBank/DDBJ whole genome shotgun (WGS) entry which is preliminary data.</text>
</comment>
<feature type="domain" description="Protein kinase" evidence="7">
    <location>
        <begin position="1"/>
        <end position="143"/>
    </location>
</feature>
<feature type="region of interest" description="Disordered" evidence="6">
    <location>
        <begin position="229"/>
        <end position="252"/>
    </location>
</feature>
<dbReference type="Gene3D" id="1.10.510.10">
    <property type="entry name" value="Transferase(Phosphotransferase) domain 1"/>
    <property type="match status" value="1"/>
</dbReference>
<name>A0ABN9VM80_9DINO</name>
<evidence type="ECO:0000256" key="2">
    <source>
        <dbReference type="ARBA" id="ARBA00022679"/>
    </source>
</evidence>
<protein>
    <recommendedName>
        <fullName evidence="7">Protein kinase domain-containing protein</fullName>
    </recommendedName>
</protein>
<keyword evidence="9" id="KW-1185">Reference proteome</keyword>
<dbReference type="EMBL" id="CAUYUJ010017394">
    <property type="protein sequence ID" value="CAK0874450.1"/>
    <property type="molecule type" value="Genomic_DNA"/>
</dbReference>
<evidence type="ECO:0000259" key="7">
    <source>
        <dbReference type="PROSITE" id="PS50011"/>
    </source>
</evidence>
<sequence>MMHRDVKPDNFRFQDSEGLSLQLLDFGAAKPDATDSPAAHSVTGTLLFAAPEVFDAFYCRSCDLWSVGVVYFLLVSGYAPFESSDVTMLRSMHRDPVLTGDSLLRGEQWKKAPHGARELARGLLQVDPAKRLSAAAALQLPWLRQDGGQDEADPELDGTRSHPLVRNSSRSASITDLRRSYFVWNLADCTSSDGEDSPGTAMLCQCRQQLGARLLTDGVNDGAWEEGKDEEVWQGSLPSCLPSTADSTDGNC</sequence>
<evidence type="ECO:0000256" key="5">
    <source>
        <dbReference type="ARBA" id="ARBA00022840"/>
    </source>
</evidence>
<dbReference type="PANTHER" id="PTHR24349">
    <property type="entry name" value="SERINE/THREONINE-PROTEIN KINASE"/>
    <property type="match status" value="1"/>
</dbReference>
<evidence type="ECO:0000256" key="3">
    <source>
        <dbReference type="ARBA" id="ARBA00022741"/>
    </source>
</evidence>
<evidence type="ECO:0000313" key="8">
    <source>
        <dbReference type="EMBL" id="CAK0874450.1"/>
    </source>
</evidence>
<gene>
    <name evidence="8" type="ORF">PCOR1329_LOCUS59352</name>
</gene>
<dbReference type="Pfam" id="PF00069">
    <property type="entry name" value="Pkinase"/>
    <property type="match status" value="1"/>
</dbReference>
<dbReference type="PROSITE" id="PS50011">
    <property type="entry name" value="PROTEIN_KINASE_DOM"/>
    <property type="match status" value="1"/>
</dbReference>
<keyword evidence="3" id="KW-0547">Nucleotide-binding</keyword>
<evidence type="ECO:0000313" key="9">
    <source>
        <dbReference type="Proteomes" id="UP001189429"/>
    </source>
</evidence>
<reference evidence="8" key="1">
    <citation type="submission" date="2023-10" db="EMBL/GenBank/DDBJ databases">
        <authorList>
            <person name="Chen Y."/>
            <person name="Shah S."/>
            <person name="Dougan E. K."/>
            <person name="Thang M."/>
            <person name="Chan C."/>
        </authorList>
    </citation>
    <scope>NUCLEOTIDE SEQUENCE [LARGE SCALE GENOMIC DNA]</scope>
</reference>
<dbReference type="SMART" id="SM00220">
    <property type="entry name" value="S_TKc"/>
    <property type="match status" value="1"/>
</dbReference>
<dbReference type="InterPro" id="IPR050205">
    <property type="entry name" value="CDPK_Ser/Thr_kinases"/>
</dbReference>
<accession>A0ABN9VM80</accession>
<dbReference type="SUPFAM" id="SSF56112">
    <property type="entry name" value="Protein kinase-like (PK-like)"/>
    <property type="match status" value="1"/>
</dbReference>
<keyword evidence="5" id="KW-0067">ATP-binding</keyword>
<feature type="region of interest" description="Disordered" evidence="6">
    <location>
        <begin position="146"/>
        <end position="167"/>
    </location>
</feature>
<keyword evidence="2" id="KW-0808">Transferase</keyword>
<keyword evidence="4" id="KW-0418">Kinase</keyword>
<feature type="compositionally biased region" description="Polar residues" evidence="6">
    <location>
        <begin position="241"/>
        <end position="252"/>
    </location>
</feature>
<proteinExistence type="predicted"/>
<dbReference type="Proteomes" id="UP001189429">
    <property type="component" value="Unassembled WGS sequence"/>
</dbReference>
<dbReference type="InterPro" id="IPR011009">
    <property type="entry name" value="Kinase-like_dom_sf"/>
</dbReference>
<dbReference type="InterPro" id="IPR000719">
    <property type="entry name" value="Prot_kinase_dom"/>
</dbReference>
<organism evidence="8 9">
    <name type="scientific">Prorocentrum cordatum</name>
    <dbReference type="NCBI Taxonomy" id="2364126"/>
    <lineage>
        <taxon>Eukaryota</taxon>
        <taxon>Sar</taxon>
        <taxon>Alveolata</taxon>
        <taxon>Dinophyceae</taxon>
        <taxon>Prorocentrales</taxon>
        <taxon>Prorocentraceae</taxon>
        <taxon>Prorocentrum</taxon>
    </lineage>
</organism>
<evidence type="ECO:0000256" key="1">
    <source>
        <dbReference type="ARBA" id="ARBA00022527"/>
    </source>
</evidence>
<evidence type="ECO:0000256" key="6">
    <source>
        <dbReference type="SAM" id="MobiDB-lite"/>
    </source>
</evidence>
<evidence type="ECO:0000256" key="4">
    <source>
        <dbReference type="ARBA" id="ARBA00022777"/>
    </source>
</evidence>
<keyword evidence="1" id="KW-0723">Serine/threonine-protein kinase</keyword>